<dbReference type="RefSeq" id="WP_160643565.1">
    <property type="nucleotide sequence ID" value="NZ_SIJB01000004.1"/>
</dbReference>
<organism evidence="1 2">
    <name type="scientific">Chengkuizengella marina</name>
    <dbReference type="NCBI Taxonomy" id="2507566"/>
    <lineage>
        <taxon>Bacteria</taxon>
        <taxon>Bacillati</taxon>
        <taxon>Bacillota</taxon>
        <taxon>Bacilli</taxon>
        <taxon>Bacillales</taxon>
        <taxon>Paenibacillaceae</taxon>
        <taxon>Chengkuizengella</taxon>
    </lineage>
</organism>
<proteinExistence type="predicted"/>
<protein>
    <submittedName>
        <fullName evidence="1">AbrB family transcriptional regulator</fullName>
    </submittedName>
</protein>
<dbReference type="EMBL" id="SIJB01000004">
    <property type="protein sequence ID" value="NBI27525.1"/>
    <property type="molecule type" value="Genomic_DNA"/>
</dbReference>
<keyword evidence="2" id="KW-1185">Reference proteome</keyword>
<sequence length="81" mass="9285">MDRKVTKIGNSLGVTMTDALKKINANLGDNVSVEVDEKEETIIIKKTNKVDLPRGFNPKFLKSMQKIVDRYDETFIELKDR</sequence>
<dbReference type="Gene3D" id="2.10.260.10">
    <property type="match status" value="1"/>
</dbReference>
<dbReference type="OrthoDB" id="582905at2"/>
<gene>
    <name evidence="1" type="ORF">ERL59_00900</name>
</gene>
<evidence type="ECO:0000313" key="1">
    <source>
        <dbReference type="EMBL" id="NBI27525.1"/>
    </source>
</evidence>
<dbReference type="Proteomes" id="UP000448943">
    <property type="component" value="Unassembled WGS sequence"/>
</dbReference>
<dbReference type="AlphaFoldDB" id="A0A6N9PY35"/>
<accession>A0A6N9PY35</accession>
<name>A0A6N9PY35_9BACL</name>
<reference evidence="1 2" key="1">
    <citation type="submission" date="2019-01" db="EMBL/GenBank/DDBJ databases">
        <title>Chengkuizengella sp. nov., isolated from deep-sea sediment of East Pacific Ocean.</title>
        <authorList>
            <person name="Yang J."/>
            <person name="Lai Q."/>
            <person name="Shao Z."/>
        </authorList>
    </citation>
    <scope>NUCLEOTIDE SEQUENCE [LARGE SCALE GENOMIC DNA]</scope>
    <source>
        <strain evidence="1 2">YPA3-1-1</strain>
    </source>
</reference>
<comment type="caution">
    <text evidence="1">The sequence shown here is derived from an EMBL/GenBank/DDBJ whole genome shotgun (WGS) entry which is preliminary data.</text>
</comment>
<dbReference type="InterPro" id="IPR037914">
    <property type="entry name" value="SpoVT-AbrB_sf"/>
</dbReference>
<evidence type="ECO:0000313" key="2">
    <source>
        <dbReference type="Proteomes" id="UP000448943"/>
    </source>
</evidence>
<dbReference type="SUPFAM" id="SSF89447">
    <property type="entry name" value="AbrB/MazE/MraZ-like"/>
    <property type="match status" value="1"/>
</dbReference>